<dbReference type="OrthoDB" id="9795011at2"/>
<proteinExistence type="predicted"/>
<dbReference type="InterPro" id="IPR009057">
    <property type="entry name" value="Homeodomain-like_sf"/>
</dbReference>
<organism evidence="1 2">
    <name type="scientific">Amycolatopsis rubida</name>
    <dbReference type="NCBI Taxonomy" id="112413"/>
    <lineage>
        <taxon>Bacteria</taxon>
        <taxon>Bacillati</taxon>
        <taxon>Actinomycetota</taxon>
        <taxon>Actinomycetes</taxon>
        <taxon>Pseudonocardiales</taxon>
        <taxon>Pseudonocardiaceae</taxon>
        <taxon>Amycolatopsis</taxon>
    </lineage>
</organism>
<reference evidence="1 2" key="1">
    <citation type="submission" date="2016-10" db="EMBL/GenBank/DDBJ databases">
        <authorList>
            <person name="de Groot N.N."/>
        </authorList>
    </citation>
    <scope>NUCLEOTIDE SEQUENCE [LARGE SCALE GENOMIC DNA]</scope>
    <source>
        <strain evidence="1 2">DSM 44637</strain>
    </source>
</reference>
<dbReference type="Gene3D" id="1.10.357.10">
    <property type="entry name" value="Tetracycline Repressor, domain 2"/>
    <property type="match status" value="1"/>
</dbReference>
<accession>A0A1I5F1G9</accession>
<dbReference type="SUPFAM" id="SSF46689">
    <property type="entry name" value="Homeodomain-like"/>
    <property type="match status" value="1"/>
</dbReference>
<sequence length="104" mass="11221">MREIARQAEASVATVYRRSPTKDALITEAFAEELALCSSIVEEGMAAVAPWQGFVLVLEKLTAAHAREQGFHADRSGASALLIQSFQARPDAEPLPPAVRVPFS</sequence>
<protein>
    <submittedName>
        <fullName evidence="1">Regulatory protein, tetR family</fullName>
    </submittedName>
</protein>
<dbReference type="EMBL" id="FOWC01000001">
    <property type="protein sequence ID" value="SFO17500.1"/>
    <property type="molecule type" value="Genomic_DNA"/>
</dbReference>
<evidence type="ECO:0000313" key="1">
    <source>
        <dbReference type="EMBL" id="SFO17500.1"/>
    </source>
</evidence>
<dbReference type="RefSeq" id="WP_107309525.1">
    <property type="nucleotide sequence ID" value="NZ_FOWC01000001.1"/>
</dbReference>
<name>A0A1I5F1G9_9PSEU</name>
<dbReference type="AlphaFoldDB" id="A0A1I5F1G9"/>
<gene>
    <name evidence="1" type="ORF">SAMN05421854_101897</name>
</gene>
<evidence type="ECO:0000313" key="2">
    <source>
        <dbReference type="Proteomes" id="UP000199137"/>
    </source>
</evidence>
<dbReference type="STRING" id="112413.SAMN05421854_101897"/>
<dbReference type="Proteomes" id="UP000199137">
    <property type="component" value="Unassembled WGS sequence"/>
</dbReference>